<dbReference type="GO" id="GO:0046872">
    <property type="term" value="F:metal ion binding"/>
    <property type="evidence" value="ECO:0007669"/>
    <property type="project" value="UniProtKB-KW"/>
</dbReference>
<reference evidence="10 11" key="1">
    <citation type="submission" date="2020-10" db="EMBL/GenBank/DDBJ databases">
        <title>Trueperella pecoris sp. nov. isolated from bovine and porcine specimens.</title>
        <authorList>
            <person name="Schoenecker L."/>
            <person name="Schnydrig P."/>
            <person name="Brodard I."/>
            <person name="Thomann A."/>
            <person name="Hemphill A."/>
            <person name="Rodriguez-Campos S."/>
            <person name="Perreten V."/>
            <person name="Jores J."/>
            <person name="Kittl S."/>
        </authorList>
    </citation>
    <scope>NUCLEOTIDE SEQUENCE [LARGE SCALE GENOMIC DNA]</scope>
    <source>
        <strain evidence="10 11">19OD0592</strain>
    </source>
</reference>
<dbReference type="EMBL" id="CP063212">
    <property type="protein sequence ID" value="QOR48717.1"/>
    <property type="molecule type" value="Genomic_DNA"/>
</dbReference>
<dbReference type="PROSITE" id="PS51885">
    <property type="entry name" value="NEPRILYSIN"/>
    <property type="match status" value="1"/>
</dbReference>
<dbReference type="InterPro" id="IPR000718">
    <property type="entry name" value="Peptidase_M13"/>
</dbReference>
<dbReference type="InterPro" id="IPR018497">
    <property type="entry name" value="Peptidase_M13_C"/>
</dbReference>
<evidence type="ECO:0000259" key="8">
    <source>
        <dbReference type="Pfam" id="PF01431"/>
    </source>
</evidence>
<dbReference type="GO" id="GO:0004222">
    <property type="term" value="F:metalloendopeptidase activity"/>
    <property type="evidence" value="ECO:0007669"/>
    <property type="project" value="InterPro"/>
</dbReference>
<dbReference type="AlphaFoldDB" id="A0A7M1R5B1"/>
<evidence type="ECO:0000256" key="5">
    <source>
        <dbReference type="ARBA" id="ARBA00022801"/>
    </source>
</evidence>
<gene>
    <name evidence="10" type="ORF">INS90_03295</name>
</gene>
<dbReference type="CDD" id="cd08662">
    <property type="entry name" value="M13"/>
    <property type="match status" value="1"/>
</dbReference>
<keyword evidence="3" id="KW-0645">Protease</keyword>
<keyword evidence="5" id="KW-0378">Hydrolase</keyword>
<dbReference type="Pfam" id="PF05649">
    <property type="entry name" value="Peptidase_M13_N"/>
    <property type="match status" value="1"/>
</dbReference>
<dbReference type="PRINTS" id="PR00786">
    <property type="entry name" value="NEPRILYSIN"/>
</dbReference>
<dbReference type="GO" id="GO:0016485">
    <property type="term" value="P:protein processing"/>
    <property type="evidence" value="ECO:0007669"/>
    <property type="project" value="TreeGrafter"/>
</dbReference>
<dbReference type="InterPro" id="IPR042089">
    <property type="entry name" value="Peptidase_M13_dom_2"/>
</dbReference>
<protein>
    <submittedName>
        <fullName evidence="10">Peptidase M13</fullName>
    </submittedName>
</protein>
<comment type="cofactor">
    <cofactor evidence="1">
        <name>Zn(2+)</name>
        <dbReference type="ChEBI" id="CHEBI:29105"/>
    </cofactor>
</comment>
<evidence type="ECO:0000313" key="10">
    <source>
        <dbReference type="EMBL" id="QOR48717.1"/>
    </source>
</evidence>
<evidence type="ECO:0000256" key="6">
    <source>
        <dbReference type="ARBA" id="ARBA00022833"/>
    </source>
</evidence>
<evidence type="ECO:0000256" key="4">
    <source>
        <dbReference type="ARBA" id="ARBA00022723"/>
    </source>
</evidence>
<keyword evidence="4" id="KW-0479">Metal-binding</keyword>
<dbReference type="Proteomes" id="UP000594961">
    <property type="component" value="Chromosome"/>
</dbReference>
<evidence type="ECO:0000256" key="7">
    <source>
        <dbReference type="ARBA" id="ARBA00023049"/>
    </source>
</evidence>
<sequence length="665" mass="73898">MTTQNIIEGLDSEVRPQDDLFRHVNGTWLATAEIPADQSQTGGFMDLHLDAEANVREIIDDAVARVASGASQDEEEKKVAALYSAFMDEDRINGLGSAPLAEDFDLIDSAQTKEDLEVAVGRLYQTGVPAPFGVEIEADRNNPTSYISWLYQAGLGLPDEAYYREEQYAEYRDQYVEFIPTLYSLATGENDAVAKDASAAIVDFETKLASHHMNVVDSRDADKTNNVMSWDEFVSGAPGFGWGAAFTVLGITKENAPTLLVLNPEALAGFAREWAAADLDQLKAYLKWNVIRARAPFLSQDIAQANFNFYGKVLSGAVEMRDRWKRAVSLVDGALGEAVGRLYVERHFPPHHKALMEQLVEDLLSAYHESISTLDWMTDATRDKALAKLATTVTKIGYPDKWLDYSALEITDSLVGNVRASAKFESDRQVAKLGKPVDRDEWFMNPQTVNAYYNPVANEIVFPAAILQRPFFDADADPAYNYGGIGAVIGHEIGHAFDDQGSKYDGEGRLNNWWTDEDREEFDKRTKALVGQYDAYTPAQLGEDSSHHVNGAFTLGENIGDLGGLSIALKAYDIAMKREGHASSLEAPVIEGYTGRQRVFLNWGRIWKNLRRDEIAIQYLAIDPHSPSEFRCNGVVKNVDAFAEEFGVVPGDELYLAPEERVRIW</sequence>
<dbReference type="PANTHER" id="PTHR11733:SF167">
    <property type="entry name" value="FI17812P1-RELATED"/>
    <property type="match status" value="1"/>
</dbReference>
<evidence type="ECO:0000259" key="9">
    <source>
        <dbReference type="Pfam" id="PF05649"/>
    </source>
</evidence>
<dbReference type="InterPro" id="IPR008753">
    <property type="entry name" value="Peptidase_M13_N"/>
</dbReference>
<evidence type="ECO:0000256" key="2">
    <source>
        <dbReference type="ARBA" id="ARBA00007357"/>
    </source>
</evidence>
<dbReference type="InterPro" id="IPR024079">
    <property type="entry name" value="MetalloPept_cat_dom_sf"/>
</dbReference>
<evidence type="ECO:0000256" key="1">
    <source>
        <dbReference type="ARBA" id="ARBA00001947"/>
    </source>
</evidence>
<proteinExistence type="inferred from homology"/>
<dbReference type="SUPFAM" id="SSF55486">
    <property type="entry name" value="Metalloproteases ('zincins'), catalytic domain"/>
    <property type="match status" value="1"/>
</dbReference>
<dbReference type="GO" id="GO:0005886">
    <property type="term" value="C:plasma membrane"/>
    <property type="evidence" value="ECO:0007669"/>
    <property type="project" value="TreeGrafter"/>
</dbReference>
<keyword evidence="6" id="KW-0862">Zinc</keyword>
<evidence type="ECO:0000256" key="3">
    <source>
        <dbReference type="ARBA" id="ARBA00022670"/>
    </source>
</evidence>
<dbReference type="Gene3D" id="1.10.1380.10">
    <property type="entry name" value="Neutral endopeptidase , domain2"/>
    <property type="match status" value="1"/>
</dbReference>
<feature type="domain" description="Peptidase M13 C-terminal" evidence="8">
    <location>
        <begin position="450"/>
        <end position="662"/>
    </location>
</feature>
<evidence type="ECO:0000313" key="11">
    <source>
        <dbReference type="Proteomes" id="UP000594961"/>
    </source>
</evidence>
<dbReference type="Gene3D" id="3.40.390.10">
    <property type="entry name" value="Collagenase (Catalytic Domain)"/>
    <property type="match status" value="1"/>
</dbReference>
<organism evidence="10 11">
    <name type="scientific">Trueperella pecoris</name>
    <dbReference type="NCBI Taxonomy" id="2733571"/>
    <lineage>
        <taxon>Bacteria</taxon>
        <taxon>Bacillati</taxon>
        <taxon>Actinomycetota</taxon>
        <taxon>Actinomycetes</taxon>
        <taxon>Actinomycetales</taxon>
        <taxon>Actinomycetaceae</taxon>
        <taxon>Trueperella</taxon>
    </lineage>
</organism>
<accession>A0A7M1R5B1</accession>
<keyword evidence="7" id="KW-0482">Metalloprotease</keyword>
<dbReference type="PANTHER" id="PTHR11733">
    <property type="entry name" value="ZINC METALLOPROTEASE FAMILY M13 NEPRILYSIN-RELATED"/>
    <property type="match status" value="1"/>
</dbReference>
<dbReference type="Pfam" id="PF01431">
    <property type="entry name" value="Peptidase_M13"/>
    <property type="match status" value="1"/>
</dbReference>
<name>A0A7M1R5B1_9ACTO</name>
<comment type="similarity">
    <text evidence="2">Belongs to the peptidase M13 family.</text>
</comment>
<feature type="domain" description="Peptidase M13 N-terminal" evidence="9">
    <location>
        <begin position="16"/>
        <end position="399"/>
    </location>
</feature>